<reference evidence="1 2" key="1">
    <citation type="submission" date="2024-01" db="EMBL/GenBank/DDBJ databases">
        <authorList>
            <person name="Waweru B."/>
        </authorList>
    </citation>
    <scope>NUCLEOTIDE SEQUENCE [LARGE SCALE GENOMIC DNA]</scope>
</reference>
<proteinExistence type="predicted"/>
<dbReference type="AlphaFoldDB" id="A0AAV1SH14"/>
<dbReference type="Proteomes" id="UP001314170">
    <property type="component" value="Unassembled WGS sequence"/>
</dbReference>
<comment type="caution">
    <text evidence="1">The sequence shown here is derived from an EMBL/GenBank/DDBJ whole genome shotgun (WGS) entry which is preliminary data.</text>
</comment>
<accession>A0AAV1SH14</accession>
<organism evidence="1 2">
    <name type="scientific">Dovyalis caffra</name>
    <dbReference type="NCBI Taxonomy" id="77055"/>
    <lineage>
        <taxon>Eukaryota</taxon>
        <taxon>Viridiplantae</taxon>
        <taxon>Streptophyta</taxon>
        <taxon>Embryophyta</taxon>
        <taxon>Tracheophyta</taxon>
        <taxon>Spermatophyta</taxon>
        <taxon>Magnoliopsida</taxon>
        <taxon>eudicotyledons</taxon>
        <taxon>Gunneridae</taxon>
        <taxon>Pentapetalae</taxon>
        <taxon>rosids</taxon>
        <taxon>fabids</taxon>
        <taxon>Malpighiales</taxon>
        <taxon>Salicaceae</taxon>
        <taxon>Flacourtieae</taxon>
        <taxon>Dovyalis</taxon>
    </lineage>
</organism>
<evidence type="ECO:0000313" key="2">
    <source>
        <dbReference type="Proteomes" id="UP001314170"/>
    </source>
</evidence>
<dbReference type="EMBL" id="CAWUPB010001184">
    <property type="protein sequence ID" value="CAK7350754.1"/>
    <property type="molecule type" value="Genomic_DNA"/>
</dbReference>
<sequence>MLLHKSLRDKKSILRLVGQTSQSMFSSHHQKKYLFNCIPQGSEISNSDTWLYPSMDHTLASPSTDSSETIFLRKSGMDRVLEIGSQYILRHGIKNKPIYTGDRHRILNISE</sequence>
<keyword evidence="2" id="KW-1185">Reference proteome</keyword>
<protein>
    <submittedName>
        <fullName evidence="1">Uncharacterized protein</fullName>
    </submittedName>
</protein>
<gene>
    <name evidence="1" type="ORF">DCAF_LOCUS23498</name>
</gene>
<evidence type="ECO:0000313" key="1">
    <source>
        <dbReference type="EMBL" id="CAK7350754.1"/>
    </source>
</evidence>
<name>A0AAV1SH14_9ROSI</name>